<accession>A0A0B8T2F4</accession>
<sequence>MFSNLTPVVKNLLIANVLFFIGSRLLPGLYIYLPAFYPDSPNFYIWQLITYMFMHADIGHIFFNMFSMLMFGPILEQTLGSKRFLNFFLICGLGALVLHFSVDAINIYQATGHLFPLKSGVSLENTGAFLQPIYRTPILGASGSVFGILLGFAYLYPNMRLMLLFPPIPIRAKYLVGGLIVIELYMIITKSGGNIAHMAHIGGALFAFLLMKLWGIRKGY</sequence>
<evidence type="ECO:0000313" key="10">
    <source>
        <dbReference type="Proteomes" id="UP000031802"/>
    </source>
</evidence>
<dbReference type="Proteomes" id="UP000031802">
    <property type="component" value="Unassembled WGS sequence"/>
</dbReference>
<dbReference type="SUPFAM" id="SSF144091">
    <property type="entry name" value="Rhomboid-like"/>
    <property type="match status" value="1"/>
</dbReference>
<feature type="transmembrane region" description="Helical" evidence="7">
    <location>
        <begin position="168"/>
        <end position="188"/>
    </location>
</feature>
<feature type="transmembrane region" description="Helical" evidence="7">
    <location>
        <begin position="138"/>
        <end position="156"/>
    </location>
</feature>
<protein>
    <submittedName>
        <fullName evidence="9">Peptidase S54, rhomboid domain</fullName>
    </submittedName>
</protein>
<dbReference type="AlphaFoldDB" id="A0A0B8T2F4"/>
<feature type="transmembrane region" description="Helical" evidence="7">
    <location>
        <begin position="194"/>
        <end position="214"/>
    </location>
</feature>
<dbReference type="PANTHER" id="PTHR43731:SF14">
    <property type="entry name" value="PRESENILIN-ASSOCIATED RHOMBOID-LIKE PROTEIN, MITOCHONDRIAL"/>
    <property type="match status" value="1"/>
</dbReference>
<name>A0A0B8T2F4_9SPHI</name>
<gene>
    <name evidence="9" type="ORF">DI53_1288</name>
</gene>
<keyword evidence="4" id="KW-0378">Hydrolase</keyword>
<dbReference type="RefSeq" id="WP_037496760.1">
    <property type="nucleotide sequence ID" value="NZ_JJMU01000021.1"/>
</dbReference>
<evidence type="ECO:0000256" key="2">
    <source>
        <dbReference type="ARBA" id="ARBA00009045"/>
    </source>
</evidence>
<evidence type="ECO:0000256" key="6">
    <source>
        <dbReference type="ARBA" id="ARBA00023136"/>
    </source>
</evidence>
<dbReference type="GO" id="GO:0016020">
    <property type="term" value="C:membrane"/>
    <property type="evidence" value="ECO:0007669"/>
    <property type="project" value="UniProtKB-SubCell"/>
</dbReference>
<feature type="domain" description="Peptidase S54 rhomboid" evidence="8">
    <location>
        <begin position="44"/>
        <end position="211"/>
    </location>
</feature>
<evidence type="ECO:0000259" key="8">
    <source>
        <dbReference type="Pfam" id="PF01694"/>
    </source>
</evidence>
<evidence type="ECO:0000256" key="7">
    <source>
        <dbReference type="SAM" id="Phobius"/>
    </source>
</evidence>
<comment type="similarity">
    <text evidence="2">Belongs to the peptidase S54 family.</text>
</comment>
<keyword evidence="3 7" id="KW-0812">Transmembrane</keyword>
<dbReference type="InterPro" id="IPR022764">
    <property type="entry name" value="Peptidase_S54_rhomboid_dom"/>
</dbReference>
<organism evidence="9 10">
    <name type="scientific">Sphingobacterium deserti</name>
    <dbReference type="NCBI Taxonomy" id="1229276"/>
    <lineage>
        <taxon>Bacteria</taxon>
        <taxon>Pseudomonadati</taxon>
        <taxon>Bacteroidota</taxon>
        <taxon>Sphingobacteriia</taxon>
        <taxon>Sphingobacteriales</taxon>
        <taxon>Sphingobacteriaceae</taxon>
        <taxon>Sphingobacterium</taxon>
    </lineage>
</organism>
<keyword evidence="5 7" id="KW-1133">Transmembrane helix</keyword>
<keyword evidence="10" id="KW-1185">Reference proteome</keyword>
<dbReference type="InterPro" id="IPR050925">
    <property type="entry name" value="Rhomboid_protease_S54"/>
</dbReference>
<comment type="caution">
    <text evidence="9">The sequence shown here is derived from an EMBL/GenBank/DDBJ whole genome shotgun (WGS) entry which is preliminary data.</text>
</comment>
<feature type="transmembrane region" description="Helical" evidence="7">
    <location>
        <begin position="84"/>
        <end position="108"/>
    </location>
</feature>
<dbReference type="EMBL" id="JJMU01000021">
    <property type="protein sequence ID" value="KGE15061.1"/>
    <property type="molecule type" value="Genomic_DNA"/>
</dbReference>
<comment type="subcellular location">
    <subcellularLocation>
        <location evidence="1">Membrane</location>
        <topology evidence="1">Multi-pass membrane protein</topology>
    </subcellularLocation>
</comment>
<dbReference type="eggNOG" id="COG0705">
    <property type="taxonomic scope" value="Bacteria"/>
</dbReference>
<dbReference type="PANTHER" id="PTHR43731">
    <property type="entry name" value="RHOMBOID PROTEASE"/>
    <property type="match status" value="1"/>
</dbReference>
<reference evidence="9 10" key="2">
    <citation type="journal article" date="2015" name="PLoS ONE">
        <title>Whole-Genome Optical Mapping and Finished Genome Sequence of Sphingobacterium deserti sp. nov., a New Species Isolated from the Western Desert of China.</title>
        <authorList>
            <person name="Teng C."/>
            <person name="Zhou Z."/>
            <person name="Molnar I."/>
            <person name="Li X."/>
            <person name="Tang R."/>
            <person name="Chen M."/>
            <person name="Wang L."/>
            <person name="Su S."/>
            <person name="Zhang W."/>
            <person name="Lin M."/>
        </authorList>
    </citation>
    <scope>NUCLEOTIDE SEQUENCE [LARGE SCALE GENOMIC DNA]</scope>
    <source>
        <strain evidence="10">ACCC05744</strain>
    </source>
</reference>
<dbReference type="STRING" id="1229276.DI53_1288"/>
<dbReference type="OrthoDB" id="9807874at2"/>
<evidence type="ECO:0000256" key="3">
    <source>
        <dbReference type="ARBA" id="ARBA00022692"/>
    </source>
</evidence>
<proteinExistence type="inferred from homology"/>
<evidence type="ECO:0000256" key="1">
    <source>
        <dbReference type="ARBA" id="ARBA00004141"/>
    </source>
</evidence>
<dbReference type="Pfam" id="PF01694">
    <property type="entry name" value="Rhomboid"/>
    <property type="match status" value="1"/>
</dbReference>
<keyword evidence="6 7" id="KW-0472">Membrane</keyword>
<dbReference type="PATRIC" id="fig|1229276.3.peg.1330"/>
<evidence type="ECO:0000256" key="4">
    <source>
        <dbReference type="ARBA" id="ARBA00022801"/>
    </source>
</evidence>
<evidence type="ECO:0000256" key="5">
    <source>
        <dbReference type="ARBA" id="ARBA00022989"/>
    </source>
</evidence>
<reference evidence="10" key="1">
    <citation type="submission" date="2014-04" db="EMBL/GenBank/DDBJ databases">
        <title>Whole-Genome optical mapping and complete genome sequence of Sphingobacterium deserti sp. nov., a new spaces isolated from desert in the west of China.</title>
        <authorList>
            <person name="Teng C."/>
            <person name="Zhou Z."/>
            <person name="Li X."/>
            <person name="Chen M."/>
            <person name="Lin M."/>
            <person name="Wang L."/>
            <person name="Su S."/>
            <person name="Zhang C."/>
            <person name="Zhang W."/>
        </authorList>
    </citation>
    <scope>NUCLEOTIDE SEQUENCE [LARGE SCALE GENOMIC DNA]</scope>
    <source>
        <strain evidence="10">ACCC05744</strain>
    </source>
</reference>
<feature type="transmembrane region" description="Helical" evidence="7">
    <location>
        <begin position="12"/>
        <end position="32"/>
    </location>
</feature>
<dbReference type="InterPro" id="IPR035952">
    <property type="entry name" value="Rhomboid-like_sf"/>
</dbReference>
<feature type="transmembrane region" description="Helical" evidence="7">
    <location>
        <begin position="44"/>
        <end position="63"/>
    </location>
</feature>
<evidence type="ECO:0000313" key="9">
    <source>
        <dbReference type="EMBL" id="KGE15061.1"/>
    </source>
</evidence>
<dbReference type="GO" id="GO:0004252">
    <property type="term" value="F:serine-type endopeptidase activity"/>
    <property type="evidence" value="ECO:0007669"/>
    <property type="project" value="InterPro"/>
</dbReference>
<dbReference type="Gene3D" id="1.20.1540.10">
    <property type="entry name" value="Rhomboid-like"/>
    <property type="match status" value="1"/>
</dbReference>